<dbReference type="GO" id="GO:0005886">
    <property type="term" value="C:plasma membrane"/>
    <property type="evidence" value="ECO:0007669"/>
    <property type="project" value="UniProtKB-SubCell"/>
</dbReference>
<comment type="caution">
    <text evidence="8">The sequence shown here is derived from an EMBL/GenBank/DDBJ whole genome shotgun (WGS) entry which is preliminary data.</text>
</comment>
<dbReference type="Proteomes" id="UP000287237">
    <property type="component" value="Unassembled WGS sequence"/>
</dbReference>
<feature type="transmembrane region" description="Helical" evidence="7">
    <location>
        <begin position="236"/>
        <end position="258"/>
    </location>
</feature>
<feature type="transmembrane region" description="Helical" evidence="7">
    <location>
        <begin position="278"/>
        <end position="301"/>
    </location>
</feature>
<evidence type="ECO:0000313" key="9">
    <source>
        <dbReference type="Proteomes" id="UP000287237"/>
    </source>
</evidence>
<dbReference type="Pfam" id="PF19300">
    <property type="entry name" value="BPD_transp_1_N"/>
    <property type="match status" value="1"/>
</dbReference>
<name>A0A1E7NKD3_CAMJU</name>
<evidence type="ECO:0000256" key="4">
    <source>
        <dbReference type="ARBA" id="ARBA00022692"/>
    </source>
</evidence>
<dbReference type="RefSeq" id="WP_070242982.1">
    <property type="nucleotide sequence ID" value="NZ_JBMJAU010000007.1"/>
</dbReference>
<evidence type="ECO:0000256" key="7">
    <source>
        <dbReference type="RuleBase" id="RU363032"/>
    </source>
</evidence>
<protein>
    <submittedName>
        <fullName evidence="8">ABC transporter permease</fullName>
    </submittedName>
</protein>
<dbReference type="Gene3D" id="1.10.3720.10">
    <property type="entry name" value="MetI-like"/>
    <property type="match status" value="1"/>
</dbReference>
<evidence type="ECO:0000256" key="5">
    <source>
        <dbReference type="ARBA" id="ARBA00022989"/>
    </source>
</evidence>
<feature type="transmembrane region" description="Helical" evidence="7">
    <location>
        <begin position="178"/>
        <end position="198"/>
    </location>
</feature>
<evidence type="ECO:0000313" key="8">
    <source>
        <dbReference type="EMBL" id="RTJ95462.1"/>
    </source>
</evidence>
<reference evidence="8 9" key="1">
    <citation type="journal article" date="2019" name="Appl. Environ. Microbiol.">
        <title>Population genetics and characterization of Campylobacter jejuni isolates in western jackdaws and game birds in Finland.</title>
        <authorList>
            <person name="Kovanen S."/>
            <person name="Rossi M."/>
            <person name="Pohja-Mykra M."/>
            <person name="Nieminen T."/>
            <person name="Raunio-Saarnisto M."/>
            <person name="Sauvala M."/>
            <person name="Fredriksson-Ahomaa M."/>
            <person name="Hanninen M.L."/>
            <person name="Kivisto R."/>
        </authorList>
    </citation>
    <scope>NUCLEOTIDE SEQUENCE [LARGE SCALE GENOMIC DNA]</scope>
    <source>
        <strain evidence="8 9">CB296</strain>
    </source>
</reference>
<dbReference type="Pfam" id="PF00528">
    <property type="entry name" value="BPD_transp_1"/>
    <property type="match status" value="1"/>
</dbReference>
<accession>A0A1E7NKD3</accession>
<dbReference type="PANTHER" id="PTHR30465:SF0">
    <property type="entry name" value="OLIGOPEPTIDE TRANSPORT SYSTEM PERMEASE PROTEIN APPB"/>
    <property type="match status" value="1"/>
</dbReference>
<proteinExistence type="inferred from homology"/>
<dbReference type="PANTHER" id="PTHR30465">
    <property type="entry name" value="INNER MEMBRANE ABC TRANSPORTER"/>
    <property type="match status" value="1"/>
</dbReference>
<dbReference type="InterPro" id="IPR000515">
    <property type="entry name" value="MetI-like"/>
</dbReference>
<evidence type="ECO:0000256" key="3">
    <source>
        <dbReference type="ARBA" id="ARBA00022475"/>
    </source>
</evidence>
<evidence type="ECO:0000256" key="1">
    <source>
        <dbReference type="ARBA" id="ARBA00004651"/>
    </source>
</evidence>
<gene>
    <name evidence="8" type="ORF">C3H42_05235</name>
</gene>
<keyword evidence="6 7" id="KW-0472">Membrane</keyword>
<comment type="similarity">
    <text evidence="7">Belongs to the binding-protein-dependent transport system permease family.</text>
</comment>
<sequence length="314" mass="35953">MLKRLVFSLVVAFFSTFLCFALLYFSKGGIAYVNGVNSQSKEFIQRIEQNLGLDKSLLEQYKIWLFKALKGDLGVSFLSGESVLKLIKERIFNTFILGFSALMLLFLLSVFLALLGYYYKESFIDKIITFLAFNFFALPPFVLALLFVLIFGIFWKILPVMGSSDIGFEDDFLNRLEHLILPVLVLVLSHLALFLRIARNFINESFSQIFIQNLYARALREKDIYFLVLKYSLSPIVAYFGGSALSFMMGTYVVESVFAYEGLGSLLFKSIIFKDYPVVLALIFFSVLLAAFFTFLSDIVARILNPRLRRLDFV</sequence>
<dbReference type="SUPFAM" id="SSF161098">
    <property type="entry name" value="MetI-like"/>
    <property type="match status" value="1"/>
</dbReference>
<evidence type="ECO:0000256" key="6">
    <source>
        <dbReference type="ARBA" id="ARBA00023136"/>
    </source>
</evidence>
<dbReference type="PROSITE" id="PS50928">
    <property type="entry name" value="ABC_TM1"/>
    <property type="match status" value="1"/>
</dbReference>
<organism evidence="8 9">
    <name type="scientific">Campylobacter jejuni</name>
    <dbReference type="NCBI Taxonomy" id="197"/>
    <lineage>
        <taxon>Bacteria</taxon>
        <taxon>Pseudomonadati</taxon>
        <taxon>Campylobacterota</taxon>
        <taxon>Epsilonproteobacteria</taxon>
        <taxon>Campylobacterales</taxon>
        <taxon>Campylobacteraceae</taxon>
        <taxon>Campylobacter</taxon>
    </lineage>
</organism>
<evidence type="ECO:0000256" key="2">
    <source>
        <dbReference type="ARBA" id="ARBA00022448"/>
    </source>
</evidence>
<dbReference type="AlphaFoldDB" id="A0A1E7NKD3"/>
<keyword evidence="3" id="KW-1003">Cell membrane</keyword>
<keyword evidence="2 7" id="KW-0813">Transport</keyword>
<keyword evidence="5 7" id="KW-1133">Transmembrane helix</keyword>
<dbReference type="InterPro" id="IPR035906">
    <property type="entry name" value="MetI-like_sf"/>
</dbReference>
<feature type="transmembrane region" description="Helical" evidence="7">
    <location>
        <begin position="131"/>
        <end position="158"/>
    </location>
</feature>
<dbReference type="GO" id="GO:0055085">
    <property type="term" value="P:transmembrane transport"/>
    <property type="evidence" value="ECO:0007669"/>
    <property type="project" value="InterPro"/>
</dbReference>
<keyword evidence="4 7" id="KW-0812">Transmembrane</keyword>
<dbReference type="InterPro" id="IPR045621">
    <property type="entry name" value="BPD_transp_1_N"/>
</dbReference>
<dbReference type="EMBL" id="PRCK01000004">
    <property type="protein sequence ID" value="RTJ95462.1"/>
    <property type="molecule type" value="Genomic_DNA"/>
</dbReference>
<feature type="transmembrane region" description="Helical" evidence="7">
    <location>
        <begin position="95"/>
        <end position="119"/>
    </location>
</feature>
<comment type="subcellular location">
    <subcellularLocation>
        <location evidence="1 7">Cell membrane</location>
        <topology evidence="1 7">Multi-pass membrane protein</topology>
    </subcellularLocation>
</comment>